<feature type="non-terminal residue" evidence="2">
    <location>
        <position position="157"/>
    </location>
</feature>
<evidence type="ECO:0000256" key="1">
    <source>
        <dbReference type="SAM" id="MobiDB-lite"/>
    </source>
</evidence>
<gene>
    <name evidence="2" type="ORF">SO802_009517</name>
</gene>
<dbReference type="EMBL" id="JAZDWU010000003">
    <property type="protein sequence ID" value="KAL0008015.1"/>
    <property type="molecule type" value="Genomic_DNA"/>
</dbReference>
<feature type="compositionally biased region" description="Basic and acidic residues" evidence="1">
    <location>
        <begin position="1"/>
        <end position="15"/>
    </location>
</feature>
<dbReference type="AlphaFoldDB" id="A0AAW2DFG2"/>
<name>A0AAW2DFG2_9ROSI</name>
<sequence length="157" mass="16687">MKPDDRVSVSDDHGTVGEAVLSSDREPTHSPIVADQTGEQGAGFLVADTSFGAHSTTVENSGCPVQVQSQLVVGSDLNVSISEMVCGLIESEGPRLIRDASLPSSKGEEDVNPEVITPLALWNPNGVLDLVSVEDGSDGFSKDEVLEPSEWVRRMIR</sequence>
<proteinExistence type="predicted"/>
<reference evidence="2 3" key="1">
    <citation type="submission" date="2024-01" db="EMBL/GenBank/DDBJ databases">
        <title>A telomere-to-telomere, gap-free genome of sweet tea (Lithocarpus litseifolius).</title>
        <authorList>
            <person name="Zhou J."/>
        </authorList>
    </citation>
    <scope>NUCLEOTIDE SEQUENCE [LARGE SCALE GENOMIC DNA]</scope>
    <source>
        <strain evidence="2">Zhou-2022a</strain>
        <tissue evidence="2">Leaf</tissue>
    </source>
</reference>
<keyword evidence="3" id="KW-1185">Reference proteome</keyword>
<evidence type="ECO:0000313" key="2">
    <source>
        <dbReference type="EMBL" id="KAL0008015.1"/>
    </source>
</evidence>
<organism evidence="2 3">
    <name type="scientific">Lithocarpus litseifolius</name>
    <dbReference type="NCBI Taxonomy" id="425828"/>
    <lineage>
        <taxon>Eukaryota</taxon>
        <taxon>Viridiplantae</taxon>
        <taxon>Streptophyta</taxon>
        <taxon>Embryophyta</taxon>
        <taxon>Tracheophyta</taxon>
        <taxon>Spermatophyta</taxon>
        <taxon>Magnoliopsida</taxon>
        <taxon>eudicotyledons</taxon>
        <taxon>Gunneridae</taxon>
        <taxon>Pentapetalae</taxon>
        <taxon>rosids</taxon>
        <taxon>fabids</taxon>
        <taxon>Fagales</taxon>
        <taxon>Fagaceae</taxon>
        <taxon>Lithocarpus</taxon>
    </lineage>
</organism>
<dbReference type="Proteomes" id="UP001459277">
    <property type="component" value="Unassembled WGS sequence"/>
</dbReference>
<feature type="region of interest" description="Disordered" evidence="1">
    <location>
        <begin position="1"/>
        <end position="36"/>
    </location>
</feature>
<protein>
    <submittedName>
        <fullName evidence="2">Uncharacterized protein</fullName>
    </submittedName>
</protein>
<accession>A0AAW2DFG2</accession>
<comment type="caution">
    <text evidence="2">The sequence shown here is derived from an EMBL/GenBank/DDBJ whole genome shotgun (WGS) entry which is preliminary data.</text>
</comment>
<evidence type="ECO:0000313" key="3">
    <source>
        <dbReference type="Proteomes" id="UP001459277"/>
    </source>
</evidence>